<dbReference type="EMBL" id="LAZR01018711">
    <property type="protein sequence ID" value="KKL95296.1"/>
    <property type="molecule type" value="Genomic_DNA"/>
</dbReference>
<name>A0A0F9GXC1_9ZZZZ</name>
<proteinExistence type="predicted"/>
<sequence length="126" mass="12794">MTVTRRVNAVSFPAGGDLSSNQFCIVAMSAEGRVVVNGGMATANLGILLNKPSATDEAAEVAVNGSIVKMIASAAINENAAIAAQVSGHGSATTTNNEYIVGYARSPASGTGVLFEVLVDCDRFNS</sequence>
<accession>A0A0F9GXC1</accession>
<protein>
    <recommendedName>
        <fullName evidence="2">DUF2190 domain-containing protein</fullName>
    </recommendedName>
</protein>
<reference evidence="1" key="1">
    <citation type="journal article" date="2015" name="Nature">
        <title>Complex archaea that bridge the gap between prokaryotes and eukaryotes.</title>
        <authorList>
            <person name="Spang A."/>
            <person name="Saw J.H."/>
            <person name="Jorgensen S.L."/>
            <person name="Zaremba-Niedzwiedzka K."/>
            <person name="Martijn J."/>
            <person name="Lind A.E."/>
            <person name="van Eijk R."/>
            <person name="Schleper C."/>
            <person name="Guy L."/>
            <person name="Ettema T.J."/>
        </authorList>
    </citation>
    <scope>NUCLEOTIDE SEQUENCE</scope>
</reference>
<evidence type="ECO:0008006" key="2">
    <source>
        <dbReference type="Google" id="ProtNLM"/>
    </source>
</evidence>
<evidence type="ECO:0000313" key="1">
    <source>
        <dbReference type="EMBL" id="KKL95296.1"/>
    </source>
</evidence>
<organism evidence="1">
    <name type="scientific">marine sediment metagenome</name>
    <dbReference type="NCBI Taxonomy" id="412755"/>
    <lineage>
        <taxon>unclassified sequences</taxon>
        <taxon>metagenomes</taxon>
        <taxon>ecological metagenomes</taxon>
    </lineage>
</organism>
<comment type="caution">
    <text evidence="1">The sequence shown here is derived from an EMBL/GenBank/DDBJ whole genome shotgun (WGS) entry which is preliminary data.</text>
</comment>
<gene>
    <name evidence="1" type="ORF">LCGC14_1856020</name>
</gene>
<dbReference type="AlphaFoldDB" id="A0A0F9GXC1"/>